<keyword evidence="3" id="KW-1185">Reference proteome</keyword>
<dbReference type="STRING" id="1450648.CLORY_34940"/>
<name>A0A1V4IGN7_9CLOT</name>
<protein>
    <recommendedName>
        <fullName evidence="4">YtxH-like protein</fullName>
    </recommendedName>
</protein>
<evidence type="ECO:0000313" key="2">
    <source>
        <dbReference type="EMBL" id="OPJ59004.1"/>
    </source>
</evidence>
<keyword evidence="1" id="KW-0812">Transmembrane</keyword>
<gene>
    <name evidence="2" type="ORF">CLORY_34940</name>
</gene>
<accession>A0A1V4IGN7</accession>
<dbReference type="Proteomes" id="UP000190080">
    <property type="component" value="Unassembled WGS sequence"/>
</dbReference>
<dbReference type="AlphaFoldDB" id="A0A1V4IGN7"/>
<dbReference type="RefSeq" id="WP_139376081.1">
    <property type="nucleotide sequence ID" value="NZ_MZGV01000052.1"/>
</dbReference>
<evidence type="ECO:0008006" key="4">
    <source>
        <dbReference type="Google" id="ProtNLM"/>
    </source>
</evidence>
<sequence length="55" mass="6147">MRRGFISGMTTGAIIGAAMGIMVIPRMDRNTVRKLKRVDRMVMNAADNIYSSIMK</sequence>
<proteinExistence type="predicted"/>
<keyword evidence="1" id="KW-1133">Transmembrane helix</keyword>
<organism evidence="2 3">
    <name type="scientific">Clostridium oryzae</name>
    <dbReference type="NCBI Taxonomy" id="1450648"/>
    <lineage>
        <taxon>Bacteria</taxon>
        <taxon>Bacillati</taxon>
        <taxon>Bacillota</taxon>
        <taxon>Clostridia</taxon>
        <taxon>Eubacteriales</taxon>
        <taxon>Clostridiaceae</taxon>
        <taxon>Clostridium</taxon>
    </lineage>
</organism>
<dbReference type="EMBL" id="MZGV01000052">
    <property type="protein sequence ID" value="OPJ59004.1"/>
    <property type="molecule type" value="Genomic_DNA"/>
</dbReference>
<keyword evidence="1" id="KW-0472">Membrane</keyword>
<reference evidence="2 3" key="1">
    <citation type="submission" date="2017-03" db="EMBL/GenBank/DDBJ databases">
        <title>Genome sequence of Clostridium oryzae DSM 28571.</title>
        <authorList>
            <person name="Poehlein A."/>
            <person name="Daniel R."/>
        </authorList>
    </citation>
    <scope>NUCLEOTIDE SEQUENCE [LARGE SCALE GENOMIC DNA]</scope>
    <source>
        <strain evidence="2 3">DSM 28571</strain>
    </source>
</reference>
<feature type="transmembrane region" description="Helical" evidence="1">
    <location>
        <begin position="6"/>
        <end position="24"/>
    </location>
</feature>
<evidence type="ECO:0000313" key="3">
    <source>
        <dbReference type="Proteomes" id="UP000190080"/>
    </source>
</evidence>
<evidence type="ECO:0000256" key="1">
    <source>
        <dbReference type="SAM" id="Phobius"/>
    </source>
</evidence>
<comment type="caution">
    <text evidence="2">The sequence shown here is derived from an EMBL/GenBank/DDBJ whole genome shotgun (WGS) entry which is preliminary data.</text>
</comment>